<accession>A0ABS3Q681</accession>
<dbReference type="PANTHER" id="PTHR37422">
    <property type="entry name" value="TEICHURONIC ACID BIOSYNTHESIS PROTEIN TUAE"/>
    <property type="match status" value="1"/>
</dbReference>
<organism evidence="7 8">
    <name type="scientific">Thiomicrorhabdus marina</name>
    <dbReference type="NCBI Taxonomy" id="2818442"/>
    <lineage>
        <taxon>Bacteria</taxon>
        <taxon>Pseudomonadati</taxon>
        <taxon>Pseudomonadota</taxon>
        <taxon>Gammaproteobacteria</taxon>
        <taxon>Thiotrichales</taxon>
        <taxon>Piscirickettsiaceae</taxon>
        <taxon>Thiomicrorhabdus</taxon>
    </lineage>
</organism>
<proteinExistence type="predicted"/>
<dbReference type="Pfam" id="PF04932">
    <property type="entry name" value="Wzy_C"/>
    <property type="match status" value="1"/>
</dbReference>
<evidence type="ECO:0000256" key="2">
    <source>
        <dbReference type="ARBA" id="ARBA00022692"/>
    </source>
</evidence>
<feature type="transmembrane region" description="Helical" evidence="5">
    <location>
        <begin position="118"/>
        <end position="136"/>
    </location>
</feature>
<evidence type="ECO:0000256" key="4">
    <source>
        <dbReference type="ARBA" id="ARBA00023136"/>
    </source>
</evidence>
<keyword evidence="8" id="KW-1185">Reference proteome</keyword>
<gene>
    <name evidence="7" type="ORF">J3998_08670</name>
</gene>
<dbReference type="Proteomes" id="UP000664835">
    <property type="component" value="Unassembled WGS sequence"/>
</dbReference>
<feature type="transmembrane region" description="Helical" evidence="5">
    <location>
        <begin position="333"/>
        <end position="359"/>
    </location>
</feature>
<evidence type="ECO:0000259" key="6">
    <source>
        <dbReference type="Pfam" id="PF04932"/>
    </source>
</evidence>
<keyword evidence="3 5" id="KW-1133">Transmembrane helix</keyword>
<evidence type="ECO:0000313" key="7">
    <source>
        <dbReference type="EMBL" id="MBO1927648.1"/>
    </source>
</evidence>
<protein>
    <submittedName>
        <fullName evidence="7">O-antigen ligase family protein</fullName>
    </submittedName>
</protein>
<feature type="transmembrane region" description="Helical" evidence="5">
    <location>
        <begin position="68"/>
        <end position="84"/>
    </location>
</feature>
<evidence type="ECO:0000256" key="3">
    <source>
        <dbReference type="ARBA" id="ARBA00022989"/>
    </source>
</evidence>
<dbReference type="InterPro" id="IPR051533">
    <property type="entry name" value="WaaL-like"/>
</dbReference>
<dbReference type="GO" id="GO:0016874">
    <property type="term" value="F:ligase activity"/>
    <property type="evidence" value="ECO:0007669"/>
    <property type="project" value="UniProtKB-KW"/>
</dbReference>
<feature type="transmembrane region" description="Helical" evidence="5">
    <location>
        <begin position="235"/>
        <end position="254"/>
    </location>
</feature>
<feature type="transmembrane region" description="Helical" evidence="5">
    <location>
        <begin position="187"/>
        <end position="206"/>
    </location>
</feature>
<evidence type="ECO:0000313" key="8">
    <source>
        <dbReference type="Proteomes" id="UP000664835"/>
    </source>
</evidence>
<comment type="subcellular location">
    <subcellularLocation>
        <location evidence="1">Membrane</location>
        <topology evidence="1">Multi-pass membrane protein</topology>
    </subcellularLocation>
</comment>
<feature type="transmembrane region" description="Helical" evidence="5">
    <location>
        <begin position="393"/>
        <end position="409"/>
    </location>
</feature>
<dbReference type="EMBL" id="JAGETV010000015">
    <property type="protein sequence ID" value="MBO1927648.1"/>
    <property type="molecule type" value="Genomic_DNA"/>
</dbReference>
<feature type="transmembrane region" description="Helical" evidence="5">
    <location>
        <begin position="20"/>
        <end position="47"/>
    </location>
</feature>
<sequence length="418" mass="47686">MHLNYSQSKLRRISKTTAELLIIPAFFFLPIQAAPVNTLLVLAMLFWTLSGNLSQQLTQALKHPLSKAFVFFAFTAFISLIWTDNLEQGLHFSEKYLPYLFFPVILLLINTKFQTHYLAAFFLGIALSEILSYSMWLGITDMGKAPNDPNLWDHTAFIGHVLYSPIVAFAAYMMLSRLILGWKELKTWQRISLVLFSTTIIINLFFTHGRTGMVALLGLLFVVFLLRFPKAKFKAITLSLALTTVIPLIAYSTLDDFKQRVDIGKDDITHLFENNNAETSLGHRLISWYASIEIIKENPVLGVGIGDFAKEYEKIMSTQNVKYWSTSNPHNQYLFTFTTSGIIGLLSLVGIYLTIGYLTYQDYKTTPKNELNPIKVGLLILFLIIPLAESYLWRSNTSLLLILFSAFLFKKHFNENKI</sequence>
<feature type="domain" description="O-antigen ligase-related" evidence="6">
    <location>
        <begin position="199"/>
        <end position="348"/>
    </location>
</feature>
<feature type="transmembrane region" description="Helical" evidence="5">
    <location>
        <begin position="371"/>
        <end position="387"/>
    </location>
</feature>
<keyword evidence="2 5" id="KW-0812">Transmembrane</keyword>
<keyword evidence="4 5" id="KW-0472">Membrane</keyword>
<feature type="transmembrane region" description="Helical" evidence="5">
    <location>
        <begin position="96"/>
        <end position="111"/>
    </location>
</feature>
<dbReference type="InterPro" id="IPR007016">
    <property type="entry name" value="O-antigen_ligase-rel_domated"/>
</dbReference>
<feature type="transmembrane region" description="Helical" evidence="5">
    <location>
        <begin position="156"/>
        <end position="175"/>
    </location>
</feature>
<reference evidence="7 8" key="1">
    <citation type="submission" date="2021-03" db="EMBL/GenBank/DDBJ databases">
        <title>Thiomicrorhabdus sp.nov.,novel sulfur-oxidizing bacteria isolated from coastal sediment.</title>
        <authorList>
            <person name="Liu X."/>
        </authorList>
    </citation>
    <scope>NUCLEOTIDE SEQUENCE [LARGE SCALE GENOMIC DNA]</scope>
    <source>
        <strain evidence="7 8">6S2-11</strain>
    </source>
</reference>
<feature type="transmembrane region" description="Helical" evidence="5">
    <location>
        <begin position="212"/>
        <end position="228"/>
    </location>
</feature>
<keyword evidence="7" id="KW-0436">Ligase</keyword>
<evidence type="ECO:0000256" key="5">
    <source>
        <dbReference type="SAM" id="Phobius"/>
    </source>
</evidence>
<dbReference type="PANTHER" id="PTHR37422:SF13">
    <property type="entry name" value="LIPOPOLYSACCHARIDE BIOSYNTHESIS PROTEIN PA4999-RELATED"/>
    <property type="match status" value="1"/>
</dbReference>
<comment type="caution">
    <text evidence="7">The sequence shown here is derived from an EMBL/GenBank/DDBJ whole genome shotgun (WGS) entry which is preliminary data.</text>
</comment>
<evidence type="ECO:0000256" key="1">
    <source>
        <dbReference type="ARBA" id="ARBA00004141"/>
    </source>
</evidence>
<dbReference type="RefSeq" id="WP_208150176.1">
    <property type="nucleotide sequence ID" value="NZ_JAGETV010000015.1"/>
</dbReference>
<name>A0ABS3Q681_9GAMM</name>